<name>A0AAQ3QX80_9BACT</name>
<evidence type="ECO:0000256" key="1">
    <source>
        <dbReference type="SAM" id="MobiDB-lite"/>
    </source>
</evidence>
<protein>
    <submittedName>
        <fullName evidence="3">Uncharacterized protein</fullName>
    </submittedName>
</protein>
<keyword evidence="2" id="KW-0732">Signal</keyword>
<proteinExistence type="predicted"/>
<sequence length="231" mass="26418">MNRILLSLLSIMLCFGFARADETWMFIEEYPWVYSGDRDTWVYAVTNEGQLIGYYLDTETWEDIAIGEEVETKQNDVNRLIDFHQIMYWRNDGATDLVLVLSEVSDGVKTEFVRVNLPKFPEANENDLYGVRRLFYDPDNIEQFYVSEHGGSRTLISLPNPIDPPAPIGPPPQFEPPSLPIEGDPTDEADSYSEPREFNTEYPLFGYENYVVEIIDASDNSGFTLSLSIGE</sequence>
<reference evidence="3 4" key="1">
    <citation type="submission" date="2023-10" db="EMBL/GenBank/DDBJ databases">
        <title>Rubellicoccus peritrichatus gen. nov., sp. nov., isolated from an algae of coral reef tank.</title>
        <authorList>
            <person name="Luo J."/>
        </authorList>
    </citation>
    <scope>NUCLEOTIDE SEQUENCE [LARGE SCALE GENOMIC DNA]</scope>
    <source>
        <strain evidence="3 4">CR14</strain>
    </source>
</reference>
<dbReference type="KEGG" id="puo:RZN69_06585"/>
<organism evidence="3 4">
    <name type="scientific">Rubellicoccus peritrichatus</name>
    <dbReference type="NCBI Taxonomy" id="3080537"/>
    <lineage>
        <taxon>Bacteria</taxon>
        <taxon>Pseudomonadati</taxon>
        <taxon>Verrucomicrobiota</taxon>
        <taxon>Opitutia</taxon>
        <taxon>Puniceicoccales</taxon>
        <taxon>Cerasicoccaceae</taxon>
        <taxon>Rubellicoccus</taxon>
    </lineage>
</organism>
<dbReference type="EMBL" id="CP136920">
    <property type="protein sequence ID" value="WOO42752.1"/>
    <property type="molecule type" value="Genomic_DNA"/>
</dbReference>
<feature type="signal peptide" evidence="2">
    <location>
        <begin position="1"/>
        <end position="20"/>
    </location>
</feature>
<feature type="compositionally biased region" description="Pro residues" evidence="1">
    <location>
        <begin position="161"/>
        <end position="179"/>
    </location>
</feature>
<dbReference type="RefSeq" id="WP_317835279.1">
    <property type="nucleotide sequence ID" value="NZ_CP136920.1"/>
</dbReference>
<evidence type="ECO:0000256" key="2">
    <source>
        <dbReference type="SAM" id="SignalP"/>
    </source>
</evidence>
<accession>A0AAQ3QX80</accession>
<gene>
    <name evidence="3" type="ORF">RZN69_06585</name>
</gene>
<dbReference type="Proteomes" id="UP001304300">
    <property type="component" value="Chromosome"/>
</dbReference>
<feature type="region of interest" description="Disordered" evidence="1">
    <location>
        <begin position="156"/>
        <end position="197"/>
    </location>
</feature>
<feature type="chain" id="PRO_5042908234" evidence="2">
    <location>
        <begin position="21"/>
        <end position="231"/>
    </location>
</feature>
<keyword evidence="4" id="KW-1185">Reference proteome</keyword>
<evidence type="ECO:0000313" key="4">
    <source>
        <dbReference type="Proteomes" id="UP001304300"/>
    </source>
</evidence>
<evidence type="ECO:0000313" key="3">
    <source>
        <dbReference type="EMBL" id="WOO42752.1"/>
    </source>
</evidence>
<dbReference type="AlphaFoldDB" id="A0AAQ3QX80"/>